<keyword evidence="7" id="KW-1185">Reference proteome</keyword>
<dbReference type="InterPro" id="IPR014266">
    <property type="entry name" value="PEP-CTERM_TPR_PrsT"/>
</dbReference>
<dbReference type="Pfam" id="PF14559">
    <property type="entry name" value="TPR_19"/>
    <property type="match status" value="1"/>
</dbReference>
<dbReference type="AlphaFoldDB" id="A0A4S4ALS4"/>
<name>A0A4S4ALS4_9RHOO</name>
<dbReference type="PANTHER" id="PTHR45586:SF1">
    <property type="entry name" value="LIPOPOLYSACCHARIDE ASSEMBLY PROTEIN B"/>
    <property type="match status" value="1"/>
</dbReference>
<dbReference type="InterPro" id="IPR056832">
    <property type="entry name" value="ARM_TT21_2nd"/>
</dbReference>
<feature type="domain" description="Tetratricopeptide repeat protein 21A/21B second ARM" evidence="5">
    <location>
        <begin position="325"/>
        <end position="390"/>
    </location>
</feature>
<feature type="compositionally biased region" description="Basic residues" evidence="4">
    <location>
        <begin position="92"/>
        <end position="103"/>
    </location>
</feature>
<organism evidence="6 7">
    <name type="scientific">Pseudothauera rhizosphaerae</name>
    <dbReference type="NCBI Taxonomy" id="2565932"/>
    <lineage>
        <taxon>Bacteria</taxon>
        <taxon>Pseudomonadati</taxon>
        <taxon>Pseudomonadota</taxon>
        <taxon>Betaproteobacteria</taxon>
        <taxon>Rhodocyclales</taxon>
        <taxon>Zoogloeaceae</taxon>
        <taxon>Pseudothauera</taxon>
    </lineage>
</organism>
<accession>A0A4S4ALS4</accession>
<evidence type="ECO:0000313" key="7">
    <source>
        <dbReference type="Proteomes" id="UP000307956"/>
    </source>
</evidence>
<keyword evidence="1" id="KW-0677">Repeat</keyword>
<feature type="compositionally biased region" description="Basic and acidic residues" evidence="4">
    <location>
        <begin position="1"/>
        <end position="11"/>
    </location>
</feature>
<dbReference type="InterPro" id="IPR011990">
    <property type="entry name" value="TPR-like_helical_dom_sf"/>
</dbReference>
<dbReference type="EMBL" id="SSOD01000010">
    <property type="protein sequence ID" value="THF60509.1"/>
    <property type="molecule type" value="Genomic_DNA"/>
</dbReference>
<reference evidence="6 7" key="1">
    <citation type="submission" date="2019-04" db="EMBL/GenBank/DDBJ databases">
        <title>Azoarcus rhizosphaerae sp. nov. isolated from rhizosphere of Ficus religiosa.</title>
        <authorList>
            <person name="Lin S.-Y."/>
            <person name="Hameed A."/>
            <person name="Hsu Y.-H."/>
            <person name="Young C.-C."/>
        </authorList>
    </citation>
    <scope>NUCLEOTIDE SEQUENCE [LARGE SCALE GENOMIC DNA]</scope>
    <source>
        <strain evidence="6 7">CC-YHH848</strain>
    </source>
</reference>
<dbReference type="SMART" id="SM00028">
    <property type="entry name" value="TPR"/>
    <property type="match status" value="14"/>
</dbReference>
<comment type="caution">
    <text evidence="6">The sequence shown here is derived from an EMBL/GenBank/DDBJ whole genome shotgun (WGS) entry which is preliminary data.</text>
</comment>
<dbReference type="PROSITE" id="PS50005">
    <property type="entry name" value="TPR"/>
    <property type="match status" value="3"/>
</dbReference>
<feature type="repeat" description="TPR" evidence="3">
    <location>
        <begin position="649"/>
        <end position="682"/>
    </location>
</feature>
<feature type="compositionally biased region" description="Low complexity" evidence="4">
    <location>
        <begin position="44"/>
        <end position="54"/>
    </location>
</feature>
<feature type="compositionally biased region" description="Basic residues" evidence="4">
    <location>
        <begin position="56"/>
        <end position="83"/>
    </location>
</feature>
<feature type="region of interest" description="Disordered" evidence="4">
    <location>
        <begin position="1"/>
        <end position="167"/>
    </location>
</feature>
<gene>
    <name evidence="6" type="primary">prsT</name>
    <name evidence="6" type="ORF">E6O51_13625</name>
</gene>
<sequence length="1105" mass="118182">MRHPPRPEGAHRRGPVPRGPLLPPGGDRGGHPPAARARGRRGAARPCLRAALRPGKPPRQHAACRRRPGRHRRAPLARQRARAGKLPEARRDHGRRQPHHGRRPGPGNGRSRPGLLQPAPGARGSRAPGGGARAGAHQRQHRPRRRNPGDQPPFAVRPDEPFRPQEGVLTVPAEPTRSRPVRRGSVAALVFALGAAALLGGCGDPPEKLLDSARGYIARQDLRAASIQLKNALQKDGSLAEGRFLLGQVSLELGDVAEAVKELQRAEELGHPTERVAPLLAAALVRAGQFDKVITKYADTRLADADAQGRLSAELGTAYLAKADLERARSAYQSAASALPANAAARLGMARVSFFADDLEGAERDVAALLQDEPDLAEAHLLQAQILMARKQPEAAVESLAAAVRSRPDVPAYRYELITLLLRLQRADEAKAEVEAMRKAAPNSPATHYLTALIAHRDGRNTEARDEVALALRGAPDFLPAHLLSGSVFFRLGNHTQAQLGLNKVLERIPGHVPARQMLALSLLATAQPTRAMEVVKPLIDADSKDARSNLVIGQTLLGNGEFAAAADYFARASATAPEDAGARMRLGVARLMGGESAQALADLQAAATMDDQGIQADVALVLAHLRARDYDKALAAADAMVDRHPDNAEAHNMRGGVLMARQDLPAAREAFEKALALRPDLLSAVVNLARLDMAADKPDAAAARLDAFVAAHPANVDARIALAELKSSTGAPPAEVLAILEKAAAAAPGALLPKLALVRHHLRQRDARRALTVAQEAAAANASDPAAVEALARAQSAAGQHEQAARSFGRLAALMPRVAAPLVEMGAAQIAAKDLKGAEQSLRRAIALQPGNRVARERLMLLLVEQERLDEALAQARDMQGVAELGGIGFAAEGDIQFRRRNWEPAVTAYRRAIEKSEARNAPVNVRLHGALVGAGRKAEADRLAAGWLRAEERDTAMRAYLAERAIGEQRLKDAERLYREVLDIEPTNALVLNNLAWVAGQLGDPAAISYAEKALEITPDNPAILDTLGMLQVERGETEKGLANLNRAVTLAPAVPALRLNLARAYLKLDRRNEAREHLDTLLGQVPEDSPAHREASALRADL</sequence>
<evidence type="ECO:0000256" key="2">
    <source>
        <dbReference type="ARBA" id="ARBA00022803"/>
    </source>
</evidence>
<dbReference type="NCBIfam" id="TIGR02917">
    <property type="entry name" value="PEP_TPR_lipo"/>
    <property type="match status" value="1"/>
</dbReference>
<evidence type="ECO:0000256" key="3">
    <source>
        <dbReference type="PROSITE-ProRule" id="PRU00339"/>
    </source>
</evidence>
<dbReference type="Pfam" id="PF13432">
    <property type="entry name" value="TPR_16"/>
    <property type="match status" value="5"/>
</dbReference>
<evidence type="ECO:0000256" key="4">
    <source>
        <dbReference type="SAM" id="MobiDB-lite"/>
    </source>
</evidence>
<proteinExistence type="predicted"/>
<dbReference type="SUPFAM" id="SSF48452">
    <property type="entry name" value="TPR-like"/>
    <property type="match status" value="4"/>
</dbReference>
<keyword evidence="2 3" id="KW-0802">TPR repeat</keyword>
<protein>
    <submittedName>
        <fullName evidence="6">PEP-CTERM system TPR-repeat protein PrsT</fullName>
    </submittedName>
</protein>
<dbReference type="PANTHER" id="PTHR45586">
    <property type="entry name" value="TPR REPEAT-CONTAINING PROTEIN PA4667"/>
    <property type="match status" value="1"/>
</dbReference>
<feature type="repeat" description="TPR" evidence="3">
    <location>
        <begin position="820"/>
        <end position="853"/>
    </location>
</feature>
<dbReference type="Proteomes" id="UP000307956">
    <property type="component" value="Unassembled WGS sequence"/>
</dbReference>
<evidence type="ECO:0000259" key="5">
    <source>
        <dbReference type="Pfam" id="PF25060"/>
    </source>
</evidence>
<feature type="repeat" description="TPR" evidence="3">
    <location>
        <begin position="309"/>
        <end position="342"/>
    </location>
</feature>
<dbReference type="OrthoDB" id="5290951at2"/>
<dbReference type="InterPro" id="IPR019734">
    <property type="entry name" value="TPR_rpt"/>
</dbReference>
<dbReference type="Gene3D" id="1.25.40.10">
    <property type="entry name" value="Tetratricopeptide repeat domain"/>
    <property type="match status" value="5"/>
</dbReference>
<feature type="compositionally biased region" description="Low complexity" evidence="4">
    <location>
        <begin position="109"/>
        <end position="126"/>
    </location>
</feature>
<evidence type="ECO:0000313" key="6">
    <source>
        <dbReference type="EMBL" id="THF60509.1"/>
    </source>
</evidence>
<dbReference type="Pfam" id="PF25060">
    <property type="entry name" value="ARM_TT21_2nd"/>
    <property type="match status" value="1"/>
</dbReference>
<dbReference type="InterPro" id="IPR051012">
    <property type="entry name" value="CellSynth/LPSAsmb/PSIAsmb"/>
</dbReference>
<evidence type="ECO:0000256" key="1">
    <source>
        <dbReference type="ARBA" id="ARBA00022737"/>
    </source>
</evidence>
<feature type="compositionally biased region" description="Basic residues" evidence="4">
    <location>
        <begin position="136"/>
        <end position="146"/>
    </location>
</feature>